<dbReference type="Proteomes" id="UP000003167">
    <property type="component" value="Unassembled WGS sequence"/>
</dbReference>
<gene>
    <name evidence="7" type="ORF">HMPREF9944_01381</name>
</gene>
<sequence length="169" mass="19273">MNFLELAKKRCSVRDYSPRTVEQEKLDYILECARMAPSAVNYQPWRFIVVQHDDCRKIVEQSYSREWLAKAPLYIVAYAKTSEAWIRKYDGKNHADIDVAIAVEHICLAAAEQGLGSCWVCNFDVELLRKGLHLASDEYPVAVIPIGYGNDTPAKPKQRKAKNEIVTVK</sequence>
<dbReference type="EMBL" id="AGEK01000025">
    <property type="protein sequence ID" value="EHO70762.1"/>
    <property type="molecule type" value="Genomic_DNA"/>
</dbReference>
<dbReference type="STRING" id="999422.HMPREF9944_01381"/>
<evidence type="ECO:0000256" key="5">
    <source>
        <dbReference type="ARBA" id="ARBA00023002"/>
    </source>
</evidence>
<keyword evidence="4" id="KW-0288">FMN</keyword>
<comment type="similarity">
    <text evidence="2">Belongs to the nitroreductase family.</text>
</comment>
<evidence type="ECO:0000313" key="7">
    <source>
        <dbReference type="EMBL" id="EHO70762.1"/>
    </source>
</evidence>
<keyword evidence="8" id="KW-1185">Reference proteome</keyword>
<dbReference type="OrthoDB" id="9809288at2"/>
<evidence type="ECO:0000256" key="2">
    <source>
        <dbReference type="ARBA" id="ARBA00007118"/>
    </source>
</evidence>
<dbReference type="HOGENOM" id="CLU_070764_7_1_10"/>
<dbReference type="GO" id="GO:0016491">
    <property type="term" value="F:oxidoreductase activity"/>
    <property type="evidence" value="ECO:0007669"/>
    <property type="project" value="UniProtKB-KW"/>
</dbReference>
<proteinExistence type="inferred from homology"/>
<dbReference type="Gene3D" id="3.40.109.10">
    <property type="entry name" value="NADH Oxidase"/>
    <property type="match status" value="1"/>
</dbReference>
<comment type="cofactor">
    <cofactor evidence="1">
        <name>FMN</name>
        <dbReference type="ChEBI" id="CHEBI:58210"/>
    </cofactor>
</comment>
<evidence type="ECO:0000259" key="6">
    <source>
        <dbReference type="Pfam" id="PF00881"/>
    </source>
</evidence>
<dbReference type="InterPro" id="IPR029479">
    <property type="entry name" value="Nitroreductase"/>
</dbReference>
<evidence type="ECO:0000256" key="3">
    <source>
        <dbReference type="ARBA" id="ARBA00022630"/>
    </source>
</evidence>
<dbReference type="InterPro" id="IPR000415">
    <property type="entry name" value="Nitroreductase-like"/>
</dbReference>
<comment type="caution">
    <text evidence="7">The sequence shown here is derived from an EMBL/GenBank/DDBJ whole genome shotgun (WGS) entry which is preliminary data.</text>
</comment>
<protein>
    <recommendedName>
        <fullName evidence="6">Nitroreductase domain-containing protein</fullName>
    </recommendedName>
</protein>
<evidence type="ECO:0000256" key="4">
    <source>
        <dbReference type="ARBA" id="ARBA00022643"/>
    </source>
</evidence>
<dbReference type="PATRIC" id="fig|999422.3.peg.1433"/>
<dbReference type="PANTHER" id="PTHR43673:SF2">
    <property type="entry name" value="NITROREDUCTASE"/>
    <property type="match status" value="1"/>
</dbReference>
<dbReference type="CDD" id="cd20609">
    <property type="entry name" value="nitroreductase"/>
    <property type="match status" value="1"/>
</dbReference>
<dbReference type="AlphaFoldDB" id="H1HMC7"/>
<evidence type="ECO:0000256" key="1">
    <source>
        <dbReference type="ARBA" id="ARBA00001917"/>
    </source>
</evidence>
<keyword evidence="3" id="KW-0285">Flavoprotein</keyword>
<dbReference type="Pfam" id="PF00881">
    <property type="entry name" value="Nitroreductase"/>
    <property type="match status" value="2"/>
</dbReference>
<accession>H1HMC7</accession>
<reference evidence="7 8" key="1">
    <citation type="submission" date="2011-12" db="EMBL/GenBank/DDBJ databases">
        <title>The Genome Sequence of Prevotella maculosa OT 289.</title>
        <authorList>
            <consortium name="The Broad Institute Genome Sequencing Platform"/>
            <person name="Earl A."/>
            <person name="Ward D."/>
            <person name="Feldgarden M."/>
            <person name="Gevers D."/>
            <person name="Izard J."/>
            <person name="Blanton J.M."/>
            <person name="Mathney J."/>
            <person name="Tanner A.C."/>
            <person name="Dewhirst F.E."/>
            <person name="Young S.K."/>
            <person name="Zeng Q."/>
            <person name="Gargeya S."/>
            <person name="Fitzgerald M."/>
            <person name="Haas B."/>
            <person name="Abouelleil A."/>
            <person name="Alvarado L."/>
            <person name="Arachchi H.M."/>
            <person name="Berlin A."/>
            <person name="Chapman S.B."/>
            <person name="Gearin G."/>
            <person name="Goldberg J."/>
            <person name="Griggs A."/>
            <person name="Gujja S."/>
            <person name="Hansen M."/>
            <person name="Heiman D."/>
            <person name="Howarth C."/>
            <person name="Larimer J."/>
            <person name="Lui A."/>
            <person name="MacDonald P.J.P."/>
            <person name="McCowen C."/>
            <person name="Montmayeur A."/>
            <person name="Murphy C."/>
            <person name="Neiman D."/>
            <person name="Pearson M."/>
            <person name="Priest M."/>
            <person name="Roberts A."/>
            <person name="Saif S."/>
            <person name="Shea T."/>
            <person name="Sisk P."/>
            <person name="Stolte C."/>
            <person name="Sykes S."/>
            <person name="Wortman J."/>
            <person name="Nusbaum C."/>
            <person name="Birren B."/>
        </authorList>
    </citation>
    <scope>NUCLEOTIDE SEQUENCE [LARGE SCALE GENOMIC DNA]</scope>
    <source>
        <strain evidence="7 8">OT 289</strain>
    </source>
</reference>
<keyword evidence="5" id="KW-0560">Oxidoreductase</keyword>
<dbReference type="SUPFAM" id="SSF55469">
    <property type="entry name" value="FMN-dependent nitroreductase-like"/>
    <property type="match status" value="1"/>
</dbReference>
<feature type="domain" description="Nitroreductase" evidence="6">
    <location>
        <begin position="62"/>
        <end position="148"/>
    </location>
</feature>
<evidence type="ECO:0000313" key="8">
    <source>
        <dbReference type="Proteomes" id="UP000003167"/>
    </source>
</evidence>
<organism evidence="7 8">
    <name type="scientific">Segatella maculosa OT 289</name>
    <dbReference type="NCBI Taxonomy" id="999422"/>
    <lineage>
        <taxon>Bacteria</taxon>
        <taxon>Pseudomonadati</taxon>
        <taxon>Bacteroidota</taxon>
        <taxon>Bacteroidia</taxon>
        <taxon>Bacteroidales</taxon>
        <taxon>Prevotellaceae</taxon>
        <taxon>Segatella</taxon>
    </lineage>
</organism>
<dbReference type="PANTHER" id="PTHR43673">
    <property type="entry name" value="NAD(P)H NITROREDUCTASE YDGI-RELATED"/>
    <property type="match status" value="1"/>
</dbReference>
<feature type="domain" description="Nitroreductase" evidence="6">
    <location>
        <begin position="8"/>
        <end position="53"/>
    </location>
</feature>
<name>H1HMC7_9BACT</name>
<dbReference type="RefSeq" id="WP_008565339.1">
    <property type="nucleotide sequence ID" value="NZ_JH594503.1"/>
</dbReference>